<evidence type="ECO:0000313" key="2">
    <source>
        <dbReference type="Proteomes" id="UP001548189"/>
    </source>
</evidence>
<dbReference type="CDD" id="cd00483">
    <property type="entry name" value="HPPK"/>
    <property type="match status" value="1"/>
</dbReference>
<dbReference type="InterPro" id="IPR000550">
    <property type="entry name" value="Hppk"/>
</dbReference>
<dbReference type="EC" id="2.7.6.3" evidence="1"/>
<dbReference type="GO" id="GO:0003848">
    <property type="term" value="F:2-amino-4-hydroxy-6-hydroxymethyldihydropteridine diphosphokinase activity"/>
    <property type="evidence" value="ECO:0007669"/>
    <property type="project" value="UniProtKB-EC"/>
</dbReference>
<dbReference type="InterPro" id="IPR035907">
    <property type="entry name" value="Hppk_sf"/>
</dbReference>
<protein>
    <submittedName>
        <fullName evidence="1">2-amino-4-hydroxy-6-hydroxymethyldihydropteridine diphosphokinase</fullName>
        <ecNumber evidence="1">2.7.6.3</ecNumber>
    </submittedName>
</protein>
<evidence type="ECO:0000313" key="1">
    <source>
        <dbReference type="EMBL" id="MET1254513.1"/>
    </source>
</evidence>
<dbReference type="Pfam" id="PF01288">
    <property type="entry name" value="HPPK"/>
    <property type="match status" value="1"/>
</dbReference>
<keyword evidence="1" id="KW-0808">Transferase</keyword>
<organism evidence="1 2">
    <name type="scientific">Aliikangiella maris</name>
    <dbReference type="NCBI Taxonomy" id="3162458"/>
    <lineage>
        <taxon>Bacteria</taxon>
        <taxon>Pseudomonadati</taxon>
        <taxon>Pseudomonadota</taxon>
        <taxon>Gammaproteobacteria</taxon>
        <taxon>Oceanospirillales</taxon>
        <taxon>Pleioneaceae</taxon>
        <taxon>Aliikangiella</taxon>
    </lineage>
</organism>
<dbReference type="SUPFAM" id="SSF55083">
    <property type="entry name" value="6-hydroxymethyl-7,8-dihydropterin pyrophosphokinase, HPPK"/>
    <property type="match status" value="1"/>
</dbReference>
<accession>A0ABV2BRY8</accession>
<reference evidence="1 2" key="1">
    <citation type="submission" date="2024-06" db="EMBL/GenBank/DDBJ databases">
        <authorList>
            <person name="Li F."/>
        </authorList>
    </citation>
    <scope>NUCLEOTIDE SEQUENCE [LARGE SCALE GENOMIC DNA]</scope>
    <source>
        <strain evidence="1 2">GXAS 311</strain>
    </source>
</reference>
<comment type="caution">
    <text evidence="1">The sequence shown here is derived from an EMBL/GenBank/DDBJ whole genome shotgun (WGS) entry which is preliminary data.</text>
</comment>
<proteinExistence type="predicted"/>
<keyword evidence="2" id="KW-1185">Reference proteome</keyword>
<dbReference type="Gene3D" id="3.30.70.560">
    <property type="entry name" value="7,8-Dihydro-6-hydroxymethylpterin-pyrophosphokinase HPPK"/>
    <property type="match status" value="1"/>
</dbReference>
<dbReference type="Proteomes" id="UP001548189">
    <property type="component" value="Unassembled WGS sequence"/>
</dbReference>
<dbReference type="NCBIfam" id="TIGR01498">
    <property type="entry name" value="folK"/>
    <property type="match status" value="1"/>
</dbReference>
<dbReference type="PROSITE" id="PS00794">
    <property type="entry name" value="HPPK"/>
    <property type="match status" value="1"/>
</dbReference>
<dbReference type="PANTHER" id="PTHR43071:SF1">
    <property type="entry name" value="2-AMINO-4-HYDROXY-6-HYDROXYMETHYLDIHYDROPTERIDINE PYROPHOSPHOKINASE"/>
    <property type="match status" value="1"/>
</dbReference>
<dbReference type="PANTHER" id="PTHR43071">
    <property type="entry name" value="2-AMINO-4-HYDROXY-6-HYDROXYMETHYLDIHYDROPTERIDINE PYROPHOSPHOKINASE"/>
    <property type="match status" value="1"/>
</dbReference>
<dbReference type="EMBL" id="JBEVCJ010000004">
    <property type="protein sequence ID" value="MET1254513.1"/>
    <property type="molecule type" value="Genomic_DNA"/>
</dbReference>
<sequence length="186" mass="20900">MSKQNESVAVPSMNSYLSNPTTHLLEHQVKVFIGLGANLDSPQAKLNSAINELAALPETQLVAQSSIYLSPPMGPQDQNDYHNAVVAIQTRLMPLALLDQLQNIENLHGRVRKAQRWGPRTLDLDILLYHDKTIENSRLTIPHYGLEQRIFVLQPLFEIAPELVLPNGKSIKTLLQSIDNQRIQKL</sequence>
<gene>
    <name evidence="1" type="primary">folK</name>
    <name evidence="1" type="ORF">ABVT43_05180</name>
</gene>
<name>A0ABV2BRY8_9GAMM</name>